<dbReference type="OrthoDB" id="5770549at2"/>
<dbReference type="InterPro" id="IPR001387">
    <property type="entry name" value="Cro/C1-type_HTH"/>
</dbReference>
<feature type="domain" description="HTH cro/C1-type" evidence="1">
    <location>
        <begin position="95"/>
        <end position="149"/>
    </location>
</feature>
<dbReference type="GO" id="GO:0003677">
    <property type="term" value="F:DNA binding"/>
    <property type="evidence" value="ECO:0007669"/>
    <property type="project" value="InterPro"/>
</dbReference>
<dbReference type="SUPFAM" id="SSF47413">
    <property type="entry name" value="lambda repressor-like DNA-binding domains"/>
    <property type="match status" value="1"/>
</dbReference>
<gene>
    <name evidence="2" type="ORF">A1332_10880</name>
</gene>
<dbReference type="AlphaFoldDB" id="A0A177MMD9"/>
<evidence type="ECO:0000313" key="2">
    <source>
        <dbReference type="EMBL" id="OAI06752.1"/>
    </source>
</evidence>
<dbReference type="EMBL" id="LUUG01000055">
    <property type="protein sequence ID" value="OAI06752.1"/>
    <property type="molecule type" value="Genomic_DNA"/>
</dbReference>
<protein>
    <submittedName>
        <fullName evidence="2">Transcriptional regulator</fullName>
    </submittedName>
</protein>
<name>A0A177MMD9_METMH</name>
<dbReference type="Proteomes" id="UP000078090">
    <property type="component" value="Unassembled WGS sequence"/>
</dbReference>
<comment type="caution">
    <text evidence="2">The sequence shown here is derived from an EMBL/GenBank/DDBJ whole genome shotgun (WGS) entry which is preliminary data.</text>
</comment>
<dbReference type="Gene3D" id="1.10.260.40">
    <property type="entry name" value="lambda repressor-like DNA-binding domains"/>
    <property type="match status" value="1"/>
</dbReference>
<organism evidence="2 3">
    <name type="scientific">Methylomonas methanica</name>
    <dbReference type="NCBI Taxonomy" id="421"/>
    <lineage>
        <taxon>Bacteria</taxon>
        <taxon>Pseudomonadati</taxon>
        <taxon>Pseudomonadota</taxon>
        <taxon>Gammaproteobacteria</taxon>
        <taxon>Methylococcales</taxon>
        <taxon>Methylococcaceae</taxon>
        <taxon>Methylomonas</taxon>
    </lineage>
</organism>
<sequence>MPQTMNSLYASSTPTKTFETLVVGTGVATEATSVESPCVVFRIEDRLPKIETPAHHKTIDQLVDKWSKDEKRREALQQARHWVADKFHGEDGETVRTLRLKKGWSQVQLATELSTSQSHIARIERGTENLAIETCRKLCVVLGVDMNTLDAALHRQEALVKTKVK</sequence>
<dbReference type="Pfam" id="PF01381">
    <property type="entry name" value="HTH_3"/>
    <property type="match status" value="1"/>
</dbReference>
<dbReference type="CDD" id="cd00093">
    <property type="entry name" value="HTH_XRE"/>
    <property type="match status" value="1"/>
</dbReference>
<evidence type="ECO:0000259" key="1">
    <source>
        <dbReference type="PROSITE" id="PS50943"/>
    </source>
</evidence>
<evidence type="ECO:0000313" key="3">
    <source>
        <dbReference type="Proteomes" id="UP000078090"/>
    </source>
</evidence>
<dbReference type="SMART" id="SM00530">
    <property type="entry name" value="HTH_XRE"/>
    <property type="match status" value="1"/>
</dbReference>
<reference evidence="2 3" key="1">
    <citation type="submission" date="2016-03" db="EMBL/GenBank/DDBJ databases">
        <authorList>
            <person name="Ploux O."/>
        </authorList>
    </citation>
    <scope>NUCLEOTIDE SEQUENCE [LARGE SCALE GENOMIC DNA]</scope>
    <source>
        <strain evidence="2 3">R-45363</strain>
    </source>
</reference>
<accession>A0A177MMD9</accession>
<dbReference type="PROSITE" id="PS50943">
    <property type="entry name" value="HTH_CROC1"/>
    <property type="match status" value="1"/>
</dbReference>
<proteinExistence type="predicted"/>
<dbReference type="InterPro" id="IPR010982">
    <property type="entry name" value="Lambda_DNA-bd_dom_sf"/>
</dbReference>